<evidence type="ECO:0000313" key="2">
    <source>
        <dbReference type="EMBL" id="KAF4326130.1"/>
    </source>
</evidence>
<reference evidence="2" key="1">
    <citation type="journal article" date="2015" name="Genom Data">
        <title>Draft genome sequences of Phytophthora kernoviae and Phytophthora ramorum lineage EU2 from Scotland.</title>
        <authorList>
            <person name="Sambles C."/>
            <person name="Schlenzig A."/>
            <person name="O'Neill P."/>
            <person name="Grant M."/>
            <person name="Studholme D.J."/>
        </authorList>
    </citation>
    <scope>NUCLEOTIDE SEQUENCE</scope>
    <source>
        <strain evidence="2">00238/432</strain>
    </source>
</reference>
<dbReference type="AlphaFoldDB" id="A0A8J4SXE7"/>
<reference evidence="2" key="2">
    <citation type="submission" date="2020-02" db="EMBL/GenBank/DDBJ databases">
        <authorList>
            <person name="Studholme D.J."/>
        </authorList>
    </citation>
    <scope>NUCLEOTIDE SEQUENCE</scope>
    <source>
        <strain evidence="2">00238/432</strain>
    </source>
</reference>
<name>A0A8J4SXE7_9STRA</name>
<keyword evidence="1" id="KW-0175">Coiled coil</keyword>
<comment type="caution">
    <text evidence="2">The sequence shown here is derived from an EMBL/GenBank/DDBJ whole genome shotgun (WGS) entry which is preliminary data.</text>
</comment>
<dbReference type="SUPFAM" id="SSF58104">
    <property type="entry name" value="Methyl-accepting chemotaxis protein (MCP) signaling domain"/>
    <property type="match status" value="1"/>
</dbReference>
<accession>A0A8J4SXE7</accession>
<evidence type="ECO:0000313" key="3">
    <source>
        <dbReference type="Proteomes" id="UP000702964"/>
    </source>
</evidence>
<sequence length="142" mass="15529">MVVKSIPKEVFGIPSRTIAIPVINENDEVVGAIAFGVSLARQSKLSDLAELLVSANTQITASRTFQVVANEVRKLAGDSVNAVQQAEERIGRMREKVETILSKTSTVDATVLRQSVEFKEIEETLASLNDLSNRLLEASRNF</sequence>
<dbReference type="EMBL" id="AOFI03000001">
    <property type="protein sequence ID" value="KAF4326130.1"/>
    <property type="molecule type" value="Genomic_DNA"/>
</dbReference>
<dbReference type="Proteomes" id="UP000702964">
    <property type="component" value="Unassembled WGS sequence"/>
</dbReference>
<dbReference type="Gene3D" id="1.10.287.950">
    <property type="entry name" value="Methyl-accepting chemotaxis protein"/>
    <property type="match status" value="1"/>
</dbReference>
<organism evidence="2 3">
    <name type="scientific">Phytophthora kernoviae 00238/432</name>
    <dbReference type="NCBI Taxonomy" id="1284355"/>
    <lineage>
        <taxon>Eukaryota</taxon>
        <taxon>Sar</taxon>
        <taxon>Stramenopiles</taxon>
        <taxon>Oomycota</taxon>
        <taxon>Peronosporomycetes</taxon>
        <taxon>Peronosporales</taxon>
        <taxon>Peronosporaceae</taxon>
        <taxon>Phytophthora</taxon>
    </lineage>
</organism>
<feature type="coiled-coil region" evidence="1">
    <location>
        <begin position="83"/>
        <end position="141"/>
    </location>
</feature>
<evidence type="ECO:0000256" key="1">
    <source>
        <dbReference type="SAM" id="Coils"/>
    </source>
</evidence>
<proteinExistence type="predicted"/>
<gene>
    <name evidence="2" type="ORF">G195_000171</name>
</gene>
<protein>
    <submittedName>
        <fullName evidence="2">Uncharacterized protein</fullName>
    </submittedName>
</protein>